<keyword evidence="7" id="KW-1185">Reference proteome</keyword>
<dbReference type="InterPro" id="IPR000979">
    <property type="entry name" value="Phosphodiesterase_MJ0936/Vps29"/>
</dbReference>
<dbReference type="InterPro" id="IPR024654">
    <property type="entry name" value="Calcineurin-like_PHP_lpxH"/>
</dbReference>
<dbReference type="Proteomes" id="UP000185608">
    <property type="component" value="Chromosome"/>
</dbReference>
<accession>A0A1D8S775</accession>
<dbReference type="GO" id="GO:0046872">
    <property type="term" value="F:metal ion binding"/>
    <property type="evidence" value="ECO:0007669"/>
    <property type="project" value="UniProtKB-KW"/>
</dbReference>
<dbReference type="NCBIfam" id="TIGR00040">
    <property type="entry name" value="yfcE"/>
    <property type="match status" value="1"/>
</dbReference>
<dbReference type="GO" id="GO:0016787">
    <property type="term" value="F:hydrolase activity"/>
    <property type="evidence" value="ECO:0007669"/>
    <property type="project" value="UniProtKB-UniRule"/>
</dbReference>
<dbReference type="Pfam" id="PF12850">
    <property type="entry name" value="Metallophos_2"/>
    <property type="match status" value="1"/>
</dbReference>
<feature type="compositionally biased region" description="Gly residues" evidence="2">
    <location>
        <begin position="171"/>
        <end position="180"/>
    </location>
</feature>
<protein>
    <recommendedName>
        <fullName evidence="1">Phosphoesterase</fullName>
        <ecNumber evidence="1">3.1.4.-</ecNumber>
    </recommendedName>
</protein>
<evidence type="ECO:0000313" key="7">
    <source>
        <dbReference type="Proteomes" id="UP000186165"/>
    </source>
</evidence>
<dbReference type="KEGG" id="hhsr:HSR6_2126"/>
<gene>
    <name evidence="4" type="primary">yfcE</name>
    <name evidence="5" type="ORF">HSR6_2126</name>
    <name evidence="4" type="ORF">HTSR_2050</name>
</gene>
<reference evidence="7" key="2">
    <citation type="submission" date="2016-08" db="EMBL/GenBank/DDBJ databases">
        <title>Discovery of first anaerobic lithoheterotrophic haloarchae widely represented in hypersaline habitats.</title>
        <authorList>
            <person name="Sorokin D.Y."/>
            <person name="Kublanov I.V."/>
            <person name="Roman P."/>
            <person name="Sinninghe Damste J.S."/>
            <person name="Golyshin P.N."/>
            <person name="Rojo D."/>
            <person name="Ciordia S."/>
            <person name="Mena Md.C."/>
            <person name="Ferrer M."/>
            <person name="Smedile F."/>
            <person name="Messina E."/>
            <person name="La Cono V."/>
            <person name="Yakimov M.M."/>
        </authorList>
    </citation>
    <scope>NUCLEOTIDE SEQUENCE [LARGE SCALE GENOMIC DNA]</scope>
    <source>
        <strain evidence="7">HSR6</strain>
    </source>
</reference>
<dbReference type="PATRIC" id="fig|1855411.3.peg.2054"/>
<dbReference type="CDD" id="cd00841">
    <property type="entry name" value="MPP_YfcE"/>
    <property type="match status" value="1"/>
</dbReference>
<evidence type="ECO:0000313" key="4">
    <source>
        <dbReference type="EMBL" id="AOW81210.1"/>
    </source>
</evidence>
<dbReference type="Gene3D" id="3.60.21.10">
    <property type="match status" value="1"/>
</dbReference>
<evidence type="ECO:0000313" key="5">
    <source>
        <dbReference type="EMBL" id="APE96553.1"/>
    </source>
</evidence>
<dbReference type="EMBL" id="CP016070">
    <property type="protein sequence ID" value="AOW81210.1"/>
    <property type="molecule type" value="Genomic_DNA"/>
</dbReference>
<reference evidence="5" key="3">
    <citation type="journal article" date="2017" name="ISME J.">
        <title>Discovery of anaerobic lithoheterotrophic haloarchaea, ubiquitous in hypersaline habitats.</title>
        <authorList>
            <person name="Sorokin D.Y."/>
            <person name="Messina E."/>
            <person name="Smedile F."/>
            <person name="Roman P."/>
            <person name="Damste J.S.S."/>
            <person name="Ciordia S."/>
            <person name="Mena M.C."/>
            <person name="Ferrer M."/>
            <person name="Golyshin P.N."/>
            <person name="Kublanov I.V."/>
            <person name="Samarov N.I."/>
            <person name="Toshchakov S.V."/>
            <person name="La Cono V."/>
            <person name="Yakimov M.M."/>
        </authorList>
    </citation>
    <scope>NUCLEOTIDE SEQUENCE</scope>
    <source>
        <strain evidence="5">HSR6</strain>
    </source>
</reference>
<dbReference type="PANTHER" id="PTHR11124">
    <property type="entry name" value="VACUOLAR SORTING PROTEIN VPS29"/>
    <property type="match status" value="1"/>
</dbReference>
<name>A0A1D8S775_9EURY</name>
<dbReference type="OrthoDB" id="19174at2157"/>
<accession>A0A1J1AG14</accession>
<dbReference type="EC" id="3.1.4.-" evidence="1"/>
<dbReference type="SUPFAM" id="SSF56300">
    <property type="entry name" value="Metallo-dependent phosphatases"/>
    <property type="match status" value="1"/>
</dbReference>
<sequence length="180" mass="18821">MIVVVSDTHRSERPGLTGSLREAVRSADRVIHAGDFTTEAVLDGFQSVASSLVAVAGNRDKPGVQDRLPTARTLTTGAFTVAVTHTQRGGQTGLTYFGAERGADLVISGHTHRPHLHTGDGPALLNPGSHADPRGGDPTYATLEKREGALRLTIRDTTGAEKRSARLEGRVAGGNGTSGH</sequence>
<dbReference type="AlphaFoldDB" id="A0A1D8S775"/>
<evidence type="ECO:0000259" key="3">
    <source>
        <dbReference type="Pfam" id="PF12850"/>
    </source>
</evidence>
<keyword evidence="1" id="KW-0479">Metal-binding</keyword>
<proteinExistence type="inferred from homology"/>
<dbReference type="RefSeq" id="WP_070365851.1">
    <property type="nucleotide sequence ID" value="NZ_CP016070.1"/>
</dbReference>
<evidence type="ECO:0000256" key="1">
    <source>
        <dbReference type="RuleBase" id="RU362039"/>
    </source>
</evidence>
<evidence type="ECO:0000313" key="6">
    <source>
        <dbReference type="Proteomes" id="UP000185608"/>
    </source>
</evidence>
<feature type="domain" description="Calcineurin-like phosphoesterase" evidence="3">
    <location>
        <begin position="2"/>
        <end position="145"/>
    </location>
</feature>
<comment type="cofactor">
    <cofactor evidence="1">
        <name>a divalent metal cation</name>
        <dbReference type="ChEBI" id="CHEBI:60240"/>
    </cofactor>
</comment>
<feature type="region of interest" description="Disordered" evidence="2">
    <location>
        <begin position="157"/>
        <end position="180"/>
    </location>
</feature>
<comment type="similarity">
    <text evidence="1">Belongs to the metallophosphoesterase superfamily. YfcE family.</text>
</comment>
<feature type="region of interest" description="Disordered" evidence="2">
    <location>
        <begin position="116"/>
        <end position="141"/>
    </location>
</feature>
<feature type="compositionally biased region" description="Basic and acidic residues" evidence="2">
    <location>
        <begin position="158"/>
        <end position="169"/>
    </location>
</feature>
<evidence type="ECO:0000256" key="2">
    <source>
        <dbReference type="SAM" id="MobiDB-lite"/>
    </source>
</evidence>
<dbReference type="Proteomes" id="UP000186165">
    <property type="component" value="Chromosome"/>
</dbReference>
<dbReference type="InterPro" id="IPR041802">
    <property type="entry name" value="MPP_YfcE"/>
</dbReference>
<dbReference type="GeneID" id="30418656"/>
<dbReference type="STRING" id="1873524.HSR6_2126"/>
<dbReference type="EMBL" id="CP016804">
    <property type="protein sequence ID" value="APE96553.1"/>
    <property type="molecule type" value="Genomic_DNA"/>
</dbReference>
<dbReference type="KEGG" id="halh:HTSR_2050"/>
<dbReference type="InterPro" id="IPR029052">
    <property type="entry name" value="Metallo-depent_PP-like"/>
</dbReference>
<reference evidence="4 6" key="1">
    <citation type="submission" date="2016-06" db="EMBL/GenBank/DDBJ databases">
        <title>Discovery of anaerobic lithoheterotrophic haloarchaeon capable of sulfur respiration by hydrogen and formate.</title>
        <authorList>
            <person name="Sorokin D.Y."/>
            <person name="Kublanov I.V."/>
            <person name="Roman P."/>
            <person name="Sinninghe Damste J.S."/>
            <person name="Golyshin P.N."/>
            <person name="Rojo D."/>
            <person name="Ciordia S."/>
            <person name="Mena Md.C."/>
            <person name="Ferrer M."/>
            <person name="Smedile F."/>
            <person name="Messina E."/>
            <person name="La Cono V."/>
            <person name="Yakimov M.M."/>
        </authorList>
    </citation>
    <scope>NUCLEOTIDE SEQUENCE [LARGE SCALE GENOMIC DNA]</scope>
    <source>
        <strain evidence="4 6">HTSR1</strain>
    </source>
</reference>
<organism evidence="4 6">
    <name type="scientific">Halodesulfurarchaeum formicicum</name>
    <dbReference type="NCBI Taxonomy" id="1873524"/>
    <lineage>
        <taxon>Archaea</taxon>
        <taxon>Methanobacteriati</taxon>
        <taxon>Methanobacteriota</taxon>
        <taxon>Stenosarchaea group</taxon>
        <taxon>Halobacteria</taxon>
        <taxon>Halobacteriales</taxon>
        <taxon>Halobacteriaceae</taxon>
        <taxon>Halodesulfurarchaeum</taxon>
    </lineage>
</organism>